<name>A0A3N6NFJ6_NATCH</name>
<dbReference type="RefSeq" id="WP_124193722.1">
    <property type="nucleotide sequence ID" value="NZ_REGA01000001.1"/>
</dbReference>
<protein>
    <recommendedName>
        <fullName evidence="4">DUF3267 domain-containing protein</fullName>
    </recommendedName>
</protein>
<proteinExistence type="predicted"/>
<feature type="transmembrane region" description="Helical" evidence="1">
    <location>
        <begin position="6"/>
        <end position="32"/>
    </location>
</feature>
<keyword evidence="1" id="KW-1133">Transmembrane helix</keyword>
<comment type="caution">
    <text evidence="2">The sequence shown here is derived from an EMBL/GenBank/DDBJ whole genome shotgun (WGS) entry which is preliminary data.</text>
</comment>
<keyword evidence="3" id="KW-1185">Reference proteome</keyword>
<dbReference type="EMBL" id="REGA01000001">
    <property type="protein sequence ID" value="RQG97742.1"/>
    <property type="molecule type" value="Genomic_DNA"/>
</dbReference>
<dbReference type="AlphaFoldDB" id="A0A3N6NFJ6"/>
<evidence type="ECO:0000256" key="1">
    <source>
        <dbReference type="SAM" id="Phobius"/>
    </source>
</evidence>
<reference evidence="2 3" key="1">
    <citation type="submission" date="2018-10" db="EMBL/GenBank/DDBJ databases">
        <title>Natrarchaeobius chitinivorans gen. nov., sp. nov., and Natrarchaeobius haloalkaliphilus sp. nov., alkaliphilic, chitin-utilizing haloarchaea from hypersaline alkaline lakes.</title>
        <authorList>
            <person name="Sorokin D.Y."/>
            <person name="Elcheninov A.G."/>
            <person name="Kostrikina N.A."/>
            <person name="Bale N.J."/>
            <person name="Sinninghe Damste J.S."/>
            <person name="Khijniak T.V."/>
            <person name="Kublanov I.V."/>
            <person name="Toshchakov S.V."/>
        </authorList>
    </citation>
    <scope>NUCLEOTIDE SEQUENCE [LARGE SCALE GENOMIC DNA]</scope>
    <source>
        <strain evidence="2 3">AArcht4T</strain>
    </source>
</reference>
<keyword evidence="1" id="KW-0812">Transmembrane</keyword>
<dbReference type="Proteomes" id="UP000282323">
    <property type="component" value="Unassembled WGS sequence"/>
</dbReference>
<evidence type="ECO:0000313" key="2">
    <source>
        <dbReference type="EMBL" id="RQG97742.1"/>
    </source>
</evidence>
<evidence type="ECO:0008006" key="4">
    <source>
        <dbReference type="Google" id="ProtNLM"/>
    </source>
</evidence>
<dbReference type="OrthoDB" id="204561at2157"/>
<keyword evidence="1" id="KW-0472">Membrane</keyword>
<accession>A0A3N6NFJ6</accession>
<sequence length="150" mass="15868">MIGSNVVGAGFGLVFAVGIGLIAHECLHALILRVARIEYTISYFPGRTNGLLGLLMSCPWASVRPHPTGQESPWILRVSALAPFALAVPVFGLVGFGIVTIDSPLPAALAIGILACSIPSPQDFAVAFYAHRHLEETDDGDAPEQYSRAD</sequence>
<organism evidence="2 3">
    <name type="scientific">Natrarchaeobius chitinivorans</name>
    <dbReference type="NCBI Taxonomy" id="1679083"/>
    <lineage>
        <taxon>Archaea</taxon>
        <taxon>Methanobacteriati</taxon>
        <taxon>Methanobacteriota</taxon>
        <taxon>Stenosarchaea group</taxon>
        <taxon>Halobacteria</taxon>
        <taxon>Halobacteriales</taxon>
        <taxon>Natrialbaceae</taxon>
        <taxon>Natrarchaeobius</taxon>
    </lineage>
</organism>
<evidence type="ECO:0000313" key="3">
    <source>
        <dbReference type="Proteomes" id="UP000282323"/>
    </source>
</evidence>
<feature type="transmembrane region" description="Helical" evidence="1">
    <location>
        <begin position="74"/>
        <end position="99"/>
    </location>
</feature>
<gene>
    <name evidence="2" type="ORF">EA473_00545</name>
</gene>